<keyword evidence="1" id="KW-0472">Membrane</keyword>
<feature type="transmembrane region" description="Helical" evidence="1">
    <location>
        <begin position="270"/>
        <end position="293"/>
    </location>
</feature>
<feature type="transmembrane region" description="Helical" evidence="1">
    <location>
        <begin position="340"/>
        <end position="361"/>
    </location>
</feature>
<sequence>MKDYQRSDNSFYTNIGLSLMFFAAFIWGMFPVFYGMIPKDVLDNIPAAVMAWLILFRTAGAIPCFVCMIIIISFFNTSRKERQTIWYQFKKQRILLVIAALCLTTCRWFDYKIIRCGGSEYVTFACVFSVALVYVGSFAIRFVKTFFFGKESERIRSGEIFLSLPILVGALVTVFAMQGDIPLNIGVFLPFFFALTSATFLALYFDIISVISKTSELTLAGKILTLSLQQGLIHLLTAVPWGIFLFHSYIKQPESVISAFRSVQPSFLVIFIGVGAFGTAIAYFTEALGAALYQYGNKKNTGVGVNGWLSIIAFTDPLISLSLGWLVSVWQIQRFGALEIARPNLVIIPIILMMITIHSAYRKERS</sequence>
<dbReference type="Proteomes" id="UP000663722">
    <property type="component" value="Chromosome"/>
</dbReference>
<feature type="transmembrane region" description="Helical" evidence="1">
    <location>
        <begin position="94"/>
        <end position="110"/>
    </location>
</feature>
<gene>
    <name evidence="2" type="ORF">dnm_064860</name>
</gene>
<feature type="transmembrane region" description="Helical" evidence="1">
    <location>
        <begin position="160"/>
        <end position="179"/>
    </location>
</feature>
<dbReference type="AlphaFoldDB" id="A0A975BRU7"/>
<feature type="transmembrane region" description="Helical" evidence="1">
    <location>
        <begin position="305"/>
        <end position="328"/>
    </location>
</feature>
<proteinExistence type="predicted"/>
<evidence type="ECO:0000256" key="1">
    <source>
        <dbReference type="SAM" id="Phobius"/>
    </source>
</evidence>
<reference evidence="2" key="1">
    <citation type="journal article" date="2021" name="Microb. Physiol.">
        <title>Proteogenomic Insights into the Physiology of Marine, Sulfate-Reducing, Filamentous Desulfonema limicola and Desulfonema magnum.</title>
        <authorList>
            <person name="Schnaars V."/>
            <person name="Wohlbrand L."/>
            <person name="Scheve S."/>
            <person name="Hinrichs C."/>
            <person name="Reinhardt R."/>
            <person name="Rabus R."/>
        </authorList>
    </citation>
    <scope>NUCLEOTIDE SEQUENCE</scope>
    <source>
        <strain evidence="2">4be13</strain>
    </source>
</reference>
<feature type="transmembrane region" description="Helical" evidence="1">
    <location>
        <begin position="49"/>
        <end position="74"/>
    </location>
</feature>
<protein>
    <submittedName>
        <fullName evidence="2">Uncharacterized protein</fullName>
    </submittedName>
</protein>
<keyword evidence="1" id="KW-1133">Transmembrane helix</keyword>
<dbReference type="EMBL" id="CP061800">
    <property type="protein sequence ID" value="QTA90425.1"/>
    <property type="molecule type" value="Genomic_DNA"/>
</dbReference>
<accession>A0A975BRU7</accession>
<keyword evidence="1" id="KW-0812">Transmembrane</keyword>
<evidence type="ECO:0000313" key="3">
    <source>
        <dbReference type="Proteomes" id="UP000663722"/>
    </source>
</evidence>
<feature type="transmembrane region" description="Helical" evidence="1">
    <location>
        <begin position="12"/>
        <end position="37"/>
    </location>
</feature>
<name>A0A975BRU7_9BACT</name>
<feature type="transmembrane region" description="Helical" evidence="1">
    <location>
        <begin position="232"/>
        <end position="250"/>
    </location>
</feature>
<organism evidence="2 3">
    <name type="scientific">Desulfonema magnum</name>
    <dbReference type="NCBI Taxonomy" id="45655"/>
    <lineage>
        <taxon>Bacteria</taxon>
        <taxon>Pseudomonadati</taxon>
        <taxon>Thermodesulfobacteriota</taxon>
        <taxon>Desulfobacteria</taxon>
        <taxon>Desulfobacterales</taxon>
        <taxon>Desulfococcaceae</taxon>
        <taxon>Desulfonema</taxon>
    </lineage>
</organism>
<evidence type="ECO:0000313" key="2">
    <source>
        <dbReference type="EMBL" id="QTA90425.1"/>
    </source>
</evidence>
<keyword evidence="3" id="KW-1185">Reference proteome</keyword>
<dbReference type="KEGG" id="dmm:dnm_064860"/>
<feature type="transmembrane region" description="Helical" evidence="1">
    <location>
        <begin position="122"/>
        <end position="140"/>
    </location>
</feature>
<feature type="transmembrane region" description="Helical" evidence="1">
    <location>
        <begin position="185"/>
        <end position="211"/>
    </location>
</feature>
<dbReference type="RefSeq" id="WP_207678639.1">
    <property type="nucleotide sequence ID" value="NZ_CP061800.1"/>
</dbReference>